<evidence type="ECO:0000313" key="2">
    <source>
        <dbReference type="Proteomes" id="UP001558613"/>
    </source>
</evidence>
<gene>
    <name evidence="1" type="ORF">QQF64_004650</name>
</gene>
<dbReference type="Proteomes" id="UP001558613">
    <property type="component" value="Unassembled WGS sequence"/>
</dbReference>
<comment type="caution">
    <text evidence="1">The sequence shown here is derived from an EMBL/GenBank/DDBJ whole genome shotgun (WGS) entry which is preliminary data.</text>
</comment>
<accession>A0ABR3MI78</accession>
<keyword evidence="2" id="KW-1185">Reference proteome</keyword>
<dbReference type="EMBL" id="JAYMGO010000012">
    <property type="protein sequence ID" value="KAL1264295.1"/>
    <property type="molecule type" value="Genomic_DNA"/>
</dbReference>
<name>A0ABR3MI78_9TELE</name>
<proteinExistence type="predicted"/>
<reference evidence="1 2" key="1">
    <citation type="submission" date="2023-09" db="EMBL/GenBank/DDBJ databases">
        <authorList>
            <person name="Wang M."/>
        </authorList>
    </citation>
    <scope>NUCLEOTIDE SEQUENCE [LARGE SCALE GENOMIC DNA]</scope>
    <source>
        <strain evidence="1">GT-2023</strain>
        <tissue evidence="1">Liver</tissue>
    </source>
</reference>
<organism evidence="1 2">
    <name type="scientific">Cirrhinus molitorella</name>
    <name type="common">mud carp</name>
    <dbReference type="NCBI Taxonomy" id="172907"/>
    <lineage>
        <taxon>Eukaryota</taxon>
        <taxon>Metazoa</taxon>
        <taxon>Chordata</taxon>
        <taxon>Craniata</taxon>
        <taxon>Vertebrata</taxon>
        <taxon>Euteleostomi</taxon>
        <taxon>Actinopterygii</taxon>
        <taxon>Neopterygii</taxon>
        <taxon>Teleostei</taxon>
        <taxon>Ostariophysi</taxon>
        <taxon>Cypriniformes</taxon>
        <taxon>Cyprinidae</taxon>
        <taxon>Labeoninae</taxon>
        <taxon>Labeonini</taxon>
        <taxon>Cirrhinus</taxon>
    </lineage>
</organism>
<evidence type="ECO:0000313" key="1">
    <source>
        <dbReference type="EMBL" id="KAL1264295.1"/>
    </source>
</evidence>
<protein>
    <submittedName>
        <fullName evidence="1">Uncharacterized protein</fullName>
    </submittedName>
</protein>
<sequence>MKTLSSPSEHLNAQVRIGESVPLVKPGLVCATPSTEEFSFPTIHSTTFHLTASTKVASVLGRPWLDQHAPIIT</sequence>